<evidence type="ECO:0000259" key="15">
    <source>
        <dbReference type="PROSITE" id="PS50041"/>
    </source>
</evidence>
<keyword evidence="4 14" id="KW-0732">Signal</keyword>
<evidence type="ECO:0000256" key="7">
    <source>
        <dbReference type="ARBA" id="ARBA00022989"/>
    </source>
</evidence>
<feature type="domain" description="Fibronectin type-II" evidence="16">
    <location>
        <begin position="161"/>
        <end position="203"/>
    </location>
</feature>
<dbReference type="InterPro" id="IPR000562">
    <property type="entry name" value="FN_type2_dom"/>
</dbReference>
<dbReference type="InterPro" id="IPR036943">
    <property type="entry name" value="FN_type2_sf"/>
</dbReference>
<dbReference type="PROSITE" id="PS50041">
    <property type="entry name" value="C_TYPE_LECTIN_2"/>
    <property type="match status" value="8"/>
</dbReference>
<gene>
    <name evidence="17" type="ORF">ACEWY4_006858</name>
</gene>
<evidence type="ECO:0000256" key="8">
    <source>
        <dbReference type="ARBA" id="ARBA00023136"/>
    </source>
</evidence>
<evidence type="ECO:0000313" key="17">
    <source>
        <dbReference type="EMBL" id="KAL2097651.1"/>
    </source>
</evidence>
<comment type="subcellular location">
    <subcellularLocation>
        <location evidence="1">Membrane</location>
        <topology evidence="1">Single-pass membrane protein</topology>
    </subcellularLocation>
</comment>
<dbReference type="PROSITE" id="PS50231">
    <property type="entry name" value="RICIN_B_LECTIN"/>
    <property type="match status" value="1"/>
</dbReference>
<dbReference type="SMART" id="SM00059">
    <property type="entry name" value="FN2"/>
    <property type="match status" value="1"/>
</dbReference>
<keyword evidence="3 13" id="KW-0812">Transmembrane</keyword>
<dbReference type="FunFam" id="2.80.10.50:FF:000032">
    <property type="entry name" value="macrophage mannose receptor 1"/>
    <property type="match status" value="1"/>
</dbReference>
<evidence type="ECO:0000256" key="5">
    <source>
        <dbReference type="ARBA" id="ARBA00022734"/>
    </source>
</evidence>
<dbReference type="FunFam" id="3.10.100.10:FF:000025">
    <property type="entry name" value="Mannose receptor C-type 1"/>
    <property type="match status" value="1"/>
</dbReference>
<keyword evidence="2" id="KW-0254">Endocytosis</keyword>
<feature type="domain" description="C-type lectin" evidence="15">
    <location>
        <begin position="781"/>
        <end position="896"/>
    </location>
</feature>
<name>A0ABD1KF79_9TELE</name>
<dbReference type="PANTHER" id="PTHR22803">
    <property type="entry name" value="MANNOSE, PHOSPHOLIPASE, LECTIN RECEPTOR RELATED"/>
    <property type="match status" value="1"/>
</dbReference>
<comment type="caution">
    <text evidence="12">Lacks conserved residue(s) required for the propagation of feature annotation.</text>
</comment>
<dbReference type="SMART" id="SM00034">
    <property type="entry name" value="CLECT"/>
    <property type="match status" value="8"/>
</dbReference>
<dbReference type="SUPFAM" id="SSF57440">
    <property type="entry name" value="Kringle-like"/>
    <property type="match status" value="1"/>
</dbReference>
<sequence length="1413" mass="161364">MLSIPTGLVAAVFLHATCCFEQLASNFLMYDKNVNKCLKGYQPLKLFYCDSNQLSQQFRWTSNDRIFNVNLKKCLGAGSKADGSGLQWYTCDDKSDLQKWECKNNTLLTLKGTDLFLSQEENTVLRLTQDNSTASQWLIHGTEEGLCSRPYQELYTIEGNGFGRPCNFPFQSDGKWYSDCAPMKSTNRTWCSIDRDRWGYCPTTSTEHWKKNPVTGIFYQVNVNSALTWHQARKSCQQQDSDLLSITEPQEQTFISGITSEFKTVFWIGLNRLNIEAGWQWTSEKPFRYLRWGSGQPNREHGWACGSFSTLENFSWYNKLCSKKHGYICQKGSLFPTIPPDFPVSCSAPWIPYAGHCYFLNRTKNTWKEANDQCITGGGHLVSIHNREEQSFVFSQLGYRETDKLWIGLNDKKTQLLFDWSDQSPVTFTTWDAQEPSHHRSEEEDCVLMGGKDGNWADEVCNRKYGFICKKAGDSKSASASDVQSPGCKMGWVRHGYYCYFVGSETRTFEEAGEICKKSSAYLVDVQNRVENAFLISLIGARPERHFWMGLTNQRDRYTFEWTNTPNVPYTHWNTLMPGQKQGCVAMTTGTLAGLWDVLSCSSKEKYICKHQAEGVVTTPAPPTSPAPSCAEGWEPLGTRPFCYKFYSMEYDERKSWFEALDFCRSIGGDLVSIHSRVDHIKAEHGWHGWIGYSAQDPSVGYTWSDGSASSYTNWNVGEPDNKHNVENCAALDLLSVVWEDRSCEYKNDFICEIRKGITPKPPANFTTPENNVTVDGWIEFNGHQYYISKHDSAYMDNARAHCKMHHGDLVVINDKAENQFLWKQIIHSWGHYYIGLRIDFDSNMQWVDGTPVTFQRWDDEEPPSDISDETCVLMGCSYGVWSVTNCGRSWGFICERNEAHPINSTLAPPEAPKGGCAPEWTQYKQHCYKTEKSPRTYQEAQRYCRAEGGNLVSILSNEEQAFLTFLMSGVHGDVWIGMKSENSQIFWTDGRGIPFTNFNRMGDEYPHRYLYRTLNFFDDEEIVCYKMILYPSIITGHWRPANCNDTNGFICKRTVDTRIPPQNTEPSQSYLSFGNYSLKVLLNNLTWWEAKKACVEDKAHLVSIRDGITEGYIEMLAHKLKQPIWIGLNKNETEGYFRWIDGWNLNMVNWARNEPKAHFPCVYVDQEGVWKTAQCNQSLPSVCKKSADIAPTPDTRYPGVCPESAGHVMWVPFRGHCYMIVQDEENFARALMACTRTGASLLSIEDPEEAKFVNSLVEEVQDTYDAIWLGLYKNLKGQWEWVDKTVLDFTNWAEDEPDDYDDYAVISTKDFKWRPTGLYSYKAYICKVAKGPIPAVATAKSVSQDVRRSFAMAAVVIIVAVVLLVGIAVFIYQKGYKPSLPSGPTFENPMYFKVSKEAVPDTKNLINDAELE</sequence>
<evidence type="ECO:0000256" key="1">
    <source>
        <dbReference type="ARBA" id="ARBA00004167"/>
    </source>
</evidence>
<feature type="domain" description="C-type lectin" evidence="15">
    <location>
        <begin position="1074"/>
        <end position="1185"/>
    </location>
</feature>
<feature type="domain" description="C-type lectin" evidence="15">
    <location>
        <begin position="639"/>
        <end position="753"/>
    </location>
</feature>
<dbReference type="SUPFAM" id="SSF50370">
    <property type="entry name" value="Ricin B-like lectins"/>
    <property type="match status" value="1"/>
</dbReference>
<evidence type="ECO:0000256" key="4">
    <source>
        <dbReference type="ARBA" id="ARBA00022729"/>
    </source>
</evidence>
<dbReference type="GO" id="GO:0016020">
    <property type="term" value="C:membrane"/>
    <property type="evidence" value="ECO:0007669"/>
    <property type="project" value="UniProtKB-SubCell"/>
</dbReference>
<dbReference type="InterPro" id="IPR033989">
    <property type="entry name" value="CD209-like_CTLD"/>
</dbReference>
<evidence type="ECO:0000256" key="9">
    <source>
        <dbReference type="ARBA" id="ARBA00023157"/>
    </source>
</evidence>
<dbReference type="Proteomes" id="UP001591681">
    <property type="component" value="Unassembled WGS sequence"/>
</dbReference>
<dbReference type="Pfam" id="PF00040">
    <property type="entry name" value="fn2"/>
    <property type="match status" value="1"/>
</dbReference>
<feature type="chain" id="PRO_5044841350" evidence="14">
    <location>
        <begin position="20"/>
        <end position="1413"/>
    </location>
</feature>
<dbReference type="InterPro" id="IPR016187">
    <property type="entry name" value="CTDL_fold"/>
</dbReference>
<dbReference type="Gene3D" id="2.10.10.10">
    <property type="entry name" value="Fibronectin, type II, collagen-binding"/>
    <property type="match status" value="1"/>
</dbReference>
<dbReference type="InterPro" id="IPR013806">
    <property type="entry name" value="Kringle-like"/>
</dbReference>
<dbReference type="Gene3D" id="2.80.10.50">
    <property type="match status" value="1"/>
</dbReference>
<dbReference type="InterPro" id="IPR000772">
    <property type="entry name" value="Ricin_B_lectin"/>
</dbReference>
<evidence type="ECO:0000256" key="10">
    <source>
        <dbReference type="ARBA" id="ARBA00023170"/>
    </source>
</evidence>
<organism evidence="17 18">
    <name type="scientific">Coilia grayii</name>
    <name type="common">Gray's grenadier anchovy</name>
    <dbReference type="NCBI Taxonomy" id="363190"/>
    <lineage>
        <taxon>Eukaryota</taxon>
        <taxon>Metazoa</taxon>
        <taxon>Chordata</taxon>
        <taxon>Craniata</taxon>
        <taxon>Vertebrata</taxon>
        <taxon>Euteleostomi</taxon>
        <taxon>Actinopterygii</taxon>
        <taxon>Neopterygii</taxon>
        <taxon>Teleostei</taxon>
        <taxon>Clupei</taxon>
        <taxon>Clupeiformes</taxon>
        <taxon>Clupeoidei</taxon>
        <taxon>Engraulidae</taxon>
        <taxon>Coilinae</taxon>
        <taxon>Coilia</taxon>
    </lineage>
</organism>
<dbReference type="PROSITE" id="PS00615">
    <property type="entry name" value="C_TYPE_LECTIN_1"/>
    <property type="match status" value="2"/>
</dbReference>
<evidence type="ECO:0000259" key="16">
    <source>
        <dbReference type="PROSITE" id="PS51092"/>
    </source>
</evidence>
<proteinExistence type="predicted"/>
<feature type="domain" description="C-type lectin" evidence="15">
    <location>
        <begin position="353"/>
        <end position="470"/>
    </location>
</feature>
<dbReference type="CDD" id="cd03590">
    <property type="entry name" value="CLECT_DC-SIGN_like"/>
    <property type="match status" value="1"/>
</dbReference>
<dbReference type="Pfam" id="PF00059">
    <property type="entry name" value="Lectin_C"/>
    <property type="match status" value="8"/>
</dbReference>
<evidence type="ECO:0000256" key="3">
    <source>
        <dbReference type="ARBA" id="ARBA00022692"/>
    </source>
</evidence>
<reference evidence="17 18" key="1">
    <citation type="submission" date="2024-09" db="EMBL/GenBank/DDBJ databases">
        <title>A chromosome-level genome assembly of Gray's grenadier anchovy, Coilia grayii.</title>
        <authorList>
            <person name="Fu Z."/>
        </authorList>
    </citation>
    <scope>NUCLEOTIDE SEQUENCE [LARGE SCALE GENOMIC DNA]</scope>
    <source>
        <strain evidence="17">G4</strain>
        <tissue evidence="17">Muscle</tissue>
    </source>
</reference>
<evidence type="ECO:0000256" key="14">
    <source>
        <dbReference type="SAM" id="SignalP"/>
    </source>
</evidence>
<dbReference type="Pfam" id="PF24562">
    <property type="entry name" value="CysR_MRC2_N"/>
    <property type="match status" value="1"/>
</dbReference>
<feature type="domain" description="C-type lectin" evidence="15">
    <location>
        <begin position="495"/>
        <end position="610"/>
    </location>
</feature>
<comment type="caution">
    <text evidence="17">The sequence shown here is derived from an EMBL/GenBank/DDBJ whole genome shotgun (WGS) entry which is preliminary data.</text>
</comment>
<keyword evidence="7 13" id="KW-1133">Transmembrane helix</keyword>
<feature type="domain" description="C-type lectin" evidence="15">
    <location>
        <begin position="214"/>
        <end position="330"/>
    </location>
</feature>
<keyword evidence="5" id="KW-0430">Lectin</keyword>
<feature type="domain" description="C-type lectin" evidence="15">
    <location>
        <begin position="1214"/>
        <end position="1328"/>
    </location>
</feature>
<evidence type="ECO:0000256" key="11">
    <source>
        <dbReference type="ARBA" id="ARBA00023180"/>
    </source>
</evidence>
<dbReference type="Gene3D" id="3.10.100.10">
    <property type="entry name" value="Mannose-Binding Protein A, subunit A"/>
    <property type="match status" value="8"/>
</dbReference>
<dbReference type="InterPro" id="IPR035992">
    <property type="entry name" value="Ricin_B-like_lectins"/>
</dbReference>
<dbReference type="InterPro" id="IPR016186">
    <property type="entry name" value="C-type_lectin-like/link_sf"/>
</dbReference>
<dbReference type="GO" id="GO:0006897">
    <property type="term" value="P:endocytosis"/>
    <property type="evidence" value="ECO:0007669"/>
    <property type="project" value="UniProtKB-KW"/>
</dbReference>
<dbReference type="PROSITE" id="PS51092">
    <property type="entry name" value="FN2_2"/>
    <property type="match status" value="1"/>
</dbReference>
<keyword evidence="10" id="KW-0675">Receptor</keyword>
<keyword evidence="9" id="KW-1015">Disulfide bond</keyword>
<evidence type="ECO:0000256" key="2">
    <source>
        <dbReference type="ARBA" id="ARBA00022583"/>
    </source>
</evidence>
<evidence type="ECO:0000256" key="13">
    <source>
        <dbReference type="SAM" id="Phobius"/>
    </source>
</evidence>
<feature type="domain" description="C-type lectin" evidence="15">
    <location>
        <begin position="924"/>
        <end position="1053"/>
    </location>
</feature>
<dbReference type="InterPro" id="IPR018378">
    <property type="entry name" value="C-type_lectin_CS"/>
</dbReference>
<dbReference type="InterPro" id="IPR001304">
    <property type="entry name" value="C-type_lectin-like"/>
</dbReference>
<keyword evidence="18" id="KW-1185">Reference proteome</keyword>
<dbReference type="GO" id="GO:0030246">
    <property type="term" value="F:carbohydrate binding"/>
    <property type="evidence" value="ECO:0007669"/>
    <property type="project" value="UniProtKB-KW"/>
</dbReference>
<dbReference type="CDD" id="cd00037">
    <property type="entry name" value="CLECT"/>
    <property type="match status" value="7"/>
</dbReference>
<protein>
    <submittedName>
        <fullName evidence="17">Uncharacterized protein</fullName>
    </submittedName>
</protein>
<evidence type="ECO:0000256" key="6">
    <source>
        <dbReference type="ARBA" id="ARBA00022737"/>
    </source>
</evidence>
<evidence type="ECO:0000256" key="12">
    <source>
        <dbReference type="PROSITE-ProRule" id="PRU00479"/>
    </source>
</evidence>
<dbReference type="EMBL" id="JBHFQA010000006">
    <property type="protein sequence ID" value="KAL2097651.1"/>
    <property type="molecule type" value="Genomic_DNA"/>
</dbReference>
<keyword evidence="8 13" id="KW-0472">Membrane</keyword>
<evidence type="ECO:0000313" key="18">
    <source>
        <dbReference type="Proteomes" id="UP001591681"/>
    </source>
</evidence>
<feature type="transmembrane region" description="Helical" evidence="13">
    <location>
        <begin position="1351"/>
        <end position="1373"/>
    </location>
</feature>
<keyword evidence="11" id="KW-0325">Glycoprotein</keyword>
<dbReference type="InterPro" id="IPR050111">
    <property type="entry name" value="C-type_lectin/snaclec_domain"/>
</dbReference>
<feature type="signal peptide" evidence="14">
    <location>
        <begin position="1"/>
        <end position="19"/>
    </location>
</feature>
<dbReference type="SUPFAM" id="SSF56436">
    <property type="entry name" value="C-type lectin-like"/>
    <property type="match status" value="8"/>
</dbReference>
<keyword evidence="6" id="KW-0677">Repeat</keyword>
<accession>A0ABD1KF79</accession>